<dbReference type="GO" id="GO:0006913">
    <property type="term" value="P:nucleocytoplasmic transport"/>
    <property type="evidence" value="ECO:0007669"/>
    <property type="project" value="TreeGrafter"/>
</dbReference>
<dbReference type="EMBL" id="CAJNOM010000113">
    <property type="protein sequence ID" value="CAF1074991.1"/>
    <property type="molecule type" value="Genomic_DNA"/>
</dbReference>
<feature type="domain" description="F-box" evidence="4">
    <location>
        <begin position="3"/>
        <end position="51"/>
    </location>
</feature>
<comment type="caution">
    <text evidence="5">The sequence shown here is derived from an EMBL/GenBank/DDBJ whole genome shotgun (WGS) entry which is preliminary data.</text>
</comment>
<dbReference type="SUPFAM" id="SSF52047">
    <property type="entry name" value="RNI-like"/>
    <property type="match status" value="4"/>
</dbReference>
<dbReference type="InterPro" id="IPR036047">
    <property type="entry name" value="F-box-like_dom_sf"/>
</dbReference>
<evidence type="ECO:0000256" key="2">
    <source>
        <dbReference type="ARBA" id="ARBA00022614"/>
    </source>
</evidence>
<name>A0A814M5S9_9BILA</name>
<dbReference type="Pfam" id="PF13516">
    <property type="entry name" value="LRR_6"/>
    <property type="match status" value="19"/>
</dbReference>
<dbReference type="GO" id="GO:0005096">
    <property type="term" value="F:GTPase activator activity"/>
    <property type="evidence" value="ECO:0007669"/>
    <property type="project" value="UniProtKB-KW"/>
</dbReference>
<keyword evidence="1" id="KW-0343">GTPase activation</keyword>
<dbReference type="Proteomes" id="UP000663877">
    <property type="component" value="Unassembled WGS sequence"/>
</dbReference>
<dbReference type="GO" id="GO:0005634">
    <property type="term" value="C:nucleus"/>
    <property type="evidence" value="ECO:0007669"/>
    <property type="project" value="TreeGrafter"/>
</dbReference>
<sequence length="1295" mass="146753">MEESYLLNLPVELLHHIFDFCDAQTILCKISGVCKKLHSIVNQYHRLHLKLDIHKYITNERSIPHHVLYNRVVSLTTWWTARSEDQKETFISALLQCKRLCHLTLRFIDDTSLQSLFIKANNIKLVSLTIDSNHEPSNTTFEAVSLFLEKSSIQKLCWKNLRYKAEEMLWPKQCKLKFLSIGYCFYNQYASLLHQLPYLETFQVMNFFTYNNSMHVPSFNSQLTCLSIQYCSLSIEHLRSLVLQTPKLCELKLTYYPDMFKSLMEIYEWEKFVRMELSFLKKFQFFIPYKFSENDPVRLDMIIAPFRDSFWLNEKRWFTVCDQTIETYEIDKISIFTIPFIKPVYHSNFGNRFVRCGIASKDNIYYINDQPEDEITLDTVHHTLPVLNLTHKGLKDSHLQILAHALQNNQTTIELNLFANKIKALGTQYLVEALLNNTTLTKLNLDGNYMGDEGAKHIADALNTNQALITLSMATNHIGDEGMSYICKALHKNITLKELDLHQNKITNDGAISLSETLQNNNILEKINLAYNCIGDDGARNVAITLKKNSTVLMVNFNDNSITVPEPKYLFDDLQKDMTDVKLSLEGNGNDYYKAVETALQMKNDYCPRKISLGAGIYDVGAKIIANALQHNTTLEELDLHYNHIEVVGAKYLADALRKNITLRTFNFCSNKIGSAGVYYIAEALRHNTTLSKLKLDSNDSGDEGAKSIADVLNTNKTLMAVSIATNNIGDEGMSWLCKALHKNITLKELDLHQNKITADGAKSLSQVLQNNNTLEKINLAGNNIGDDGARNLATALKTNTSVTILNLNSNKIDITGAQCLYDELQKKTILEELNLRFNQIDIAGAKYLADTLQENTTLKTLDLFGNEIGAAGVYYLIEALRNNPVQSLTELFLYYTSNREHESKSRKSKARENVISLLRNSAVFSQSDFEGDVCGYCEALKIAERIRKNLTSHENFNKKYIGSAGAQYIGDALRYNTSLTILHVNINEIGQNGLKYLADGLKNNTTIETLGLDSYIYSTKELIRIIINILNDPVTLKIKNSPIKKNRIKCFNDILLKSSTLRILNLINNSILSNEARDLCIQNNRIGDDGLTYLSSILKNIKTLETLILSRVNMGPIGTESLANALQNNTTLSILRLNNNRIGVQGIQSLMIILQRNKTLVEIDLSNNQIGNEGTQIVADFLSTNTTLLKLNLGINQIGLSGVKYLGDALEKNTTLTSLYLRRNEIDQNGIEYFSQSLKGNQTLKQLDVSCNPIGYIGIEYLRDLLKTNTTFIELKIGFNYKNYQGNLVNYTNS</sequence>
<keyword evidence="3" id="KW-0677">Repeat</keyword>
<proteinExistence type="predicted"/>
<dbReference type="PROSITE" id="PS50181">
    <property type="entry name" value="FBOX"/>
    <property type="match status" value="1"/>
</dbReference>
<dbReference type="InterPro" id="IPR001611">
    <property type="entry name" value="Leu-rich_rpt"/>
</dbReference>
<keyword evidence="7" id="KW-1185">Reference proteome</keyword>
<dbReference type="GO" id="GO:0005829">
    <property type="term" value="C:cytosol"/>
    <property type="evidence" value="ECO:0007669"/>
    <property type="project" value="TreeGrafter"/>
</dbReference>
<reference evidence="5" key="1">
    <citation type="submission" date="2021-02" db="EMBL/GenBank/DDBJ databases">
        <authorList>
            <person name="Nowell W R."/>
        </authorList>
    </citation>
    <scope>NUCLEOTIDE SEQUENCE</scope>
</reference>
<dbReference type="OrthoDB" id="120976at2759"/>
<organism evidence="5 7">
    <name type="scientific">Adineta steineri</name>
    <dbReference type="NCBI Taxonomy" id="433720"/>
    <lineage>
        <taxon>Eukaryota</taxon>
        <taxon>Metazoa</taxon>
        <taxon>Spiralia</taxon>
        <taxon>Gnathifera</taxon>
        <taxon>Rotifera</taxon>
        <taxon>Eurotatoria</taxon>
        <taxon>Bdelloidea</taxon>
        <taxon>Adinetida</taxon>
        <taxon>Adinetidae</taxon>
        <taxon>Adineta</taxon>
    </lineage>
</organism>
<dbReference type="SUPFAM" id="SSF81383">
    <property type="entry name" value="F-box domain"/>
    <property type="match status" value="1"/>
</dbReference>
<accession>A0A814M5S9</accession>
<evidence type="ECO:0000313" key="5">
    <source>
        <dbReference type="EMBL" id="CAF1074991.1"/>
    </source>
</evidence>
<dbReference type="InterPro" id="IPR027038">
    <property type="entry name" value="RanGap"/>
</dbReference>
<dbReference type="Proteomes" id="UP000663832">
    <property type="component" value="Unassembled WGS sequence"/>
</dbReference>
<evidence type="ECO:0000256" key="1">
    <source>
        <dbReference type="ARBA" id="ARBA00022468"/>
    </source>
</evidence>
<dbReference type="Gene3D" id="3.80.10.10">
    <property type="entry name" value="Ribonuclease Inhibitor"/>
    <property type="match status" value="9"/>
</dbReference>
<keyword evidence="2" id="KW-0433">Leucine-rich repeat</keyword>
<evidence type="ECO:0000256" key="3">
    <source>
        <dbReference type="ARBA" id="ARBA00022737"/>
    </source>
</evidence>
<dbReference type="PANTHER" id="PTHR24113">
    <property type="entry name" value="RAN GTPASE-ACTIVATING PROTEIN 1"/>
    <property type="match status" value="1"/>
</dbReference>
<gene>
    <name evidence="6" type="ORF">BJG266_LOCUS31348</name>
    <name evidence="5" type="ORF">QVE165_LOCUS18902</name>
</gene>
<dbReference type="PANTHER" id="PTHR24113:SF12">
    <property type="entry name" value="RAN GTPASE-ACTIVATING PROTEIN 1"/>
    <property type="match status" value="1"/>
</dbReference>
<dbReference type="GO" id="GO:0031267">
    <property type="term" value="F:small GTPase binding"/>
    <property type="evidence" value="ECO:0007669"/>
    <property type="project" value="TreeGrafter"/>
</dbReference>
<dbReference type="GO" id="GO:0048471">
    <property type="term" value="C:perinuclear region of cytoplasm"/>
    <property type="evidence" value="ECO:0007669"/>
    <property type="project" value="TreeGrafter"/>
</dbReference>
<evidence type="ECO:0000259" key="4">
    <source>
        <dbReference type="PROSITE" id="PS50181"/>
    </source>
</evidence>
<evidence type="ECO:0000313" key="7">
    <source>
        <dbReference type="Proteomes" id="UP000663832"/>
    </source>
</evidence>
<dbReference type="Gene3D" id="1.20.1280.50">
    <property type="match status" value="1"/>
</dbReference>
<dbReference type="SMART" id="SM00256">
    <property type="entry name" value="FBOX"/>
    <property type="match status" value="1"/>
</dbReference>
<dbReference type="Pfam" id="PF00646">
    <property type="entry name" value="F-box"/>
    <property type="match status" value="1"/>
</dbReference>
<protein>
    <recommendedName>
        <fullName evidence="4">F-box domain-containing protein</fullName>
    </recommendedName>
</protein>
<dbReference type="EMBL" id="CAJNOI010000456">
    <property type="protein sequence ID" value="CAF1283735.1"/>
    <property type="molecule type" value="Genomic_DNA"/>
</dbReference>
<evidence type="ECO:0000313" key="6">
    <source>
        <dbReference type="EMBL" id="CAF1283735.1"/>
    </source>
</evidence>
<dbReference type="InterPro" id="IPR032675">
    <property type="entry name" value="LRR_dom_sf"/>
</dbReference>
<dbReference type="InterPro" id="IPR001810">
    <property type="entry name" value="F-box_dom"/>
</dbReference>
<dbReference type="SMART" id="SM00368">
    <property type="entry name" value="LRR_RI"/>
    <property type="match status" value="22"/>
</dbReference>